<evidence type="ECO:0000313" key="3">
    <source>
        <dbReference type="Proteomes" id="UP000245207"/>
    </source>
</evidence>
<keyword evidence="1" id="KW-0732">Signal</keyword>
<dbReference type="AlphaFoldDB" id="A0A2U1KPD7"/>
<dbReference type="EMBL" id="PKPP01015504">
    <property type="protein sequence ID" value="PWA38568.1"/>
    <property type="molecule type" value="Genomic_DNA"/>
</dbReference>
<evidence type="ECO:0000313" key="2">
    <source>
        <dbReference type="EMBL" id="PWA38568.1"/>
    </source>
</evidence>
<dbReference type="Proteomes" id="UP000245207">
    <property type="component" value="Unassembled WGS sequence"/>
</dbReference>
<reference evidence="2 3" key="1">
    <citation type="journal article" date="2018" name="Mol. Plant">
        <title>The genome of Artemisia annua provides insight into the evolution of Asteraceae family and artemisinin biosynthesis.</title>
        <authorList>
            <person name="Shen Q."/>
            <person name="Zhang L."/>
            <person name="Liao Z."/>
            <person name="Wang S."/>
            <person name="Yan T."/>
            <person name="Shi P."/>
            <person name="Liu M."/>
            <person name="Fu X."/>
            <person name="Pan Q."/>
            <person name="Wang Y."/>
            <person name="Lv Z."/>
            <person name="Lu X."/>
            <person name="Zhang F."/>
            <person name="Jiang W."/>
            <person name="Ma Y."/>
            <person name="Chen M."/>
            <person name="Hao X."/>
            <person name="Li L."/>
            <person name="Tang Y."/>
            <person name="Lv G."/>
            <person name="Zhou Y."/>
            <person name="Sun X."/>
            <person name="Brodelius P.E."/>
            <person name="Rose J.K.C."/>
            <person name="Tang K."/>
        </authorList>
    </citation>
    <scope>NUCLEOTIDE SEQUENCE [LARGE SCALE GENOMIC DNA]</scope>
    <source>
        <strain evidence="3">cv. Huhao1</strain>
        <tissue evidence="2">Leaf</tissue>
    </source>
</reference>
<organism evidence="2 3">
    <name type="scientific">Artemisia annua</name>
    <name type="common">Sweet wormwood</name>
    <dbReference type="NCBI Taxonomy" id="35608"/>
    <lineage>
        <taxon>Eukaryota</taxon>
        <taxon>Viridiplantae</taxon>
        <taxon>Streptophyta</taxon>
        <taxon>Embryophyta</taxon>
        <taxon>Tracheophyta</taxon>
        <taxon>Spermatophyta</taxon>
        <taxon>Magnoliopsida</taxon>
        <taxon>eudicotyledons</taxon>
        <taxon>Gunneridae</taxon>
        <taxon>Pentapetalae</taxon>
        <taxon>asterids</taxon>
        <taxon>campanulids</taxon>
        <taxon>Asterales</taxon>
        <taxon>Asteraceae</taxon>
        <taxon>Asteroideae</taxon>
        <taxon>Anthemideae</taxon>
        <taxon>Artemisiinae</taxon>
        <taxon>Artemisia</taxon>
    </lineage>
</organism>
<sequence length="126" mass="13511">MYAMVLVLVVITSTSSTLCVSSNNDVDQEIFMVVDDQTTMHHAGMGISKVLTSRVGRLIGAVKGFIAMVFLKEDVIQNQAVVLRAVVALYSAHAAIPIHAAELHEAAFVSSLVCYGLVSMCMCTCM</sequence>
<proteinExistence type="predicted"/>
<comment type="caution">
    <text evidence="2">The sequence shown here is derived from an EMBL/GenBank/DDBJ whole genome shotgun (WGS) entry which is preliminary data.</text>
</comment>
<keyword evidence="3" id="KW-1185">Reference proteome</keyword>
<evidence type="ECO:0000256" key="1">
    <source>
        <dbReference type="SAM" id="SignalP"/>
    </source>
</evidence>
<accession>A0A2U1KPD7</accession>
<feature type="signal peptide" evidence="1">
    <location>
        <begin position="1"/>
        <end position="19"/>
    </location>
</feature>
<protein>
    <submittedName>
        <fullName evidence="2">Uncharacterized protein</fullName>
    </submittedName>
</protein>
<gene>
    <name evidence="2" type="ORF">CTI12_AA580100</name>
</gene>
<name>A0A2U1KPD7_ARTAN</name>
<feature type="chain" id="PRO_5015458307" evidence="1">
    <location>
        <begin position="20"/>
        <end position="126"/>
    </location>
</feature>